<dbReference type="Pfam" id="PF02746">
    <property type="entry name" value="MR_MLE_N"/>
    <property type="match status" value="1"/>
</dbReference>
<name>A0ABU4C153_RHOGO</name>
<evidence type="ECO:0000256" key="6">
    <source>
        <dbReference type="ARBA" id="ARBA00029491"/>
    </source>
</evidence>
<evidence type="ECO:0000256" key="7">
    <source>
        <dbReference type="NCBIfam" id="TIGR01928"/>
    </source>
</evidence>
<evidence type="ECO:0000256" key="4">
    <source>
        <dbReference type="ARBA" id="ARBA00022842"/>
    </source>
</evidence>
<keyword evidence="2" id="KW-0474">Menaquinone biosynthesis</keyword>
<evidence type="ECO:0000256" key="2">
    <source>
        <dbReference type="ARBA" id="ARBA00022428"/>
    </source>
</evidence>
<dbReference type="RefSeq" id="WP_317544677.1">
    <property type="nucleotide sequence ID" value="NZ_JAWLKB010000014.1"/>
</dbReference>
<proteinExistence type="predicted"/>
<evidence type="ECO:0000256" key="5">
    <source>
        <dbReference type="ARBA" id="ARBA00023239"/>
    </source>
</evidence>
<gene>
    <name evidence="9" type="primary">menC</name>
    <name evidence="9" type="ORF">R3Q16_25495</name>
</gene>
<reference evidence="9 10" key="1">
    <citation type="submission" date="2023-10" db="EMBL/GenBank/DDBJ databases">
        <title>Development of a sustainable strategy for remediation of hydrocarbon-contaminated territories based on the waste exchange concept.</title>
        <authorList>
            <person name="Krivoruchko A."/>
        </authorList>
    </citation>
    <scope>NUCLEOTIDE SEQUENCE [LARGE SCALE GENOMIC DNA]</scope>
    <source>
        <strain evidence="9 10">IEGM 1203</strain>
    </source>
</reference>
<dbReference type="InterPro" id="IPR029065">
    <property type="entry name" value="Enolase_C-like"/>
</dbReference>
<evidence type="ECO:0000256" key="1">
    <source>
        <dbReference type="ARBA" id="ARBA00001968"/>
    </source>
</evidence>
<evidence type="ECO:0000313" key="9">
    <source>
        <dbReference type="EMBL" id="MDV6269981.1"/>
    </source>
</evidence>
<dbReference type="EMBL" id="JAWLKB010000014">
    <property type="protein sequence ID" value="MDV6269981.1"/>
    <property type="molecule type" value="Genomic_DNA"/>
</dbReference>
<dbReference type="InterPro" id="IPR013342">
    <property type="entry name" value="Mandelate_racemase_C"/>
</dbReference>
<dbReference type="InterPro" id="IPR013341">
    <property type="entry name" value="Mandelate_racemase_N_dom"/>
</dbReference>
<dbReference type="GO" id="GO:0043748">
    <property type="term" value="F:O-succinylbenzoate synthase activity"/>
    <property type="evidence" value="ECO:0007669"/>
    <property type="project" value="UniProtKB-EC"/>
</dbReference>
<keyword evidence="3" id="KW-0479">Metal-binding</keyword>
<dbReference type="Pfam" id="PF13378">
    <property type="entry name" value="MR_MLE_C"/>
    <property type="match status" value="1"/>
</dbReference>
<dbReference type="SUPFAM" id="SSF51604">
    <property type="entry name" value="Enolase C-terminal domain-like"/>
    <property type="match status" value="1"/>
</dbReference>
<dbReference type="CDD" id="cd03317">
    <property type="entry name" value="NAAAR"/>
    <property type="match status" value="1"/>
</dbReference>
<dbReference type="InterPro" id="IPR036849">
    <property type="entry name" value="Enolase-like_C_sf"/>
</dbReference>
<comment type="caution">
    <text evidence="9">The sequence shown here is derived from an EMBL/GenBank/DDBJ whole genome shotgun (WGS) entry which is preliminary data.</text>
</comment>
<accession>A0ABU4C153</accession>
<dbReference type="NCBIfam" id="TIGR01928">
    <property type="entry name" value="menC_lowGC_arch"/>
    <property type="match status" value="1"/>
</dbReference>
<dbReference type="PANTHER" id="PTHR48073">
    <property type="entry name" value="O-SUCCINYLBENZOATE SYNTHASE-RELATED"/>
    <property type="match status" value="1"/>
</dbReference>
<evidence type="ECO:0000259" key="8">
    <source>
        <dbReference type="SMART" id="SM00922"/>
    </source>
</evidence>
<dbReference type="EC" id="4.2.1.113" evidence="6 7"/>
<protein>
    <recommendedName>
        <fullName evidence="6 7">o-succinylbenzoate synthase</fullName>
        <ecNumber evidence="6 7">4.2.1.113</ecNumber>
    </recommendedName>
</protein>
<dbReference type="SUPFAM" id="SSF54826">
    <property type="entry name" value="Enolase N-terminal domain-like"/>
    <property type="match status" value="1"/>
</dbReference>
<dbReference type="Proteomes" id="UP001185927">
    <property type="component" value="Unassembled WGS sequence"/>
</dbReference>
<keyword evidence="5 9" id="KW-0456">Lyase</keyword>
<sequence length="377" mass="40194">MHIESVELRELRIPLVSPFTTSFSTQYERNTLVMKVTGTADGPNGPVETTGWGECGALSDPYYSAEYTAGARMILRDYLIPVLRQAQSTGPLSAETVGHALAGIVGHRMAKSTVEMAVLDAELRARGQSFARYLGATRTRVPSGVSVGIQDSIPQLLGTVGNYLSQGYVRIKLKIKPGWDVEPVAAVRKEFGYDVPLQVDANAAYTLVDAPLLRRLDEFALLLIEQPLAEDDLVQHAALAAALSTPICLDESVESAKDAADAITLGAASVINIKPSRVGGYLEAKRIHDLASAHGVAVWCGGMLETGIGRAANTALAALDGFTLPGDISASDRFYAEDITEPFVIEDGHIAVPQGPGFGVTPRLEVLERFTVGTDSM</sequence>
<dbReference type="Gene3D" id="3.20.20.120">
    <property type="entry name" value="Enolase-like C-terminal domain"/>
    <property type="match status" value="1"/>
</dbReference>
<dbReference type="SFLD" id="SFLDG00180">
    <property type="entry name" value="muconate_cycloisomerase"/>
    <property type="match status" value="1"/>
</dbReference>
<dbReference type="Gene3D" id="3.30.390.10">
    <property type="entry name" value="Enolase-like, N-terminal domain"/>
    <property type="match status" value="1"/>
</dbReference>
<evidence type="ECO:0000256" key="3">
    <source>
        <dbReference type="ARBA" id="ARBA00022723"/>
    </source>
</evidence>
<organism evidence="9 10">
    <name type="scientific">Rhodococcus globerulus</name>
    <dbReference type="NCBI Taxonomy" id="33008"/>
    <lineage>
        <taxon>Bacteria</taxon>
        <taxon>Bacillati</taxon>
        <taxon>Actinomycetota</taxon>
        <taxon>Actinomycetes</taxon>
        <taxon>Mycobacteriales</taxon>
        <taxon>Nocardiaceae</taxon>
        <taxon>Rhodococcus</taxon>
    </lineage>
</organism>
<keyword evidence="10" id="KW-1185">Reference proteome</keyword>
<dbReference type="SFLD" id="SFLDF00009">
    <property type="entry name" value="o-succinylbenzoate_synthase"/>
    <property type="match status" value="1"/>
</dbReference>
<dbReference type="SFLD" id="SFLDS00001">
    <property type="entry name" value="Enolase"/>
    <property type="match status" value="1"/>
</dbReference>
<dbReference type="InterPro" id="IPR010197">
    <property type="entry name" value="OSBS/NAAAR"/>
</dbReference>
<comment type="cofactor">
    <cofactor evidence="1">
        <name>a divalent metal cation</name>
        <dbReference type="ChEBI" id="CHEBI:60240"/>
    </cofactor>
</comment>
<keyword evidence="4" id="KW-0460">Magnesium</keyword>
<evidence type="ECO:0000313" key="10">
    <source>
        <dbReference type="Proteomes" id="UP001185927"/>
    </source>
</evidence>
<dbReference type="PANTHER" id="PTHR48073:SF5">
    <property type="entry name" value="O-SUCCINYLBENZOATE SYNTHASE"/>
    <property type="match status" value="1"/>
</dbReference>
<dbReference type="InterPro" id="IPR029017">
    <property type="entry name" value="Enolase-like_N"/>
</dbReference>
<dbReference type="SMART" id="SM00922">
    <property type="entry name" value="MR_MLE"/>
    <property type="match status" value="1"/>
</dbReference>
<feature type="domain" description="Mandelate racemase/muconate lactonizing enzyme C-terminal" evidence="8">
    <location>
        <begin position="153"/>
        <end position="246"/>
    </location>
</feature>